<evidence type="ECO:0000313" key="2">
    <source>
        <dbReference type="EMBL" id="MFC5142696.1"/>
    </source>
</evidence>
<sequence>MTVVLVHGNPETPAVWEPLLDALAVRGVPREQVVRLSPPGFGAPLPDGFPATPAAYRDWLIGELEALGEPVDLVGHDLGGSHTLRVAMTRPDLLRSWVSDTLGAFEPDYVWHELAQRWQTPGPGEADVAERFGPDRDAAAVVGVLVGRGMPGTVATAVVAGQDEAMGRAILAHYRSAVQPVMARAGAHLPDAAARPGLAVLATADHVVGDDAQRRRAAARAGARIAVLEGLGHWWMAQDPERAAEVLVDFWASVERLTVPRGW</sequence>
<dbReference type="Gene3D" id="3.40.50.1820">
    <property type="entry name" value="alpha/beta hydrolase"/>
    <property type="match status" value="1"/>
</dbReference>
<name>A0ABV9ZPY1_9PSEU</name>
<dbReference type="SUPFAM" id="SSF53474">
    <property type="entry name" value="alpha/beta-Hydrolases"/>
    <property type="match status" value="1"/>
</dbReference>
<keyword evidence="3" id="KW-1185">Reference proteome</keyword>
<proteinExistence type="predicted"/>
<dbReference type="PANTHER" id="PTHR43194:SF5">
    <property type="entry name" value="PIMELOYL-[ACYL-CARRIER PROTEIN] METHYL ESTER ESTERASE"/>
    <property type="match status" value="1"/>
</dbReference>
<dbReference type="PANTHER" id="PTHR43194">
    <property type="entry name" value="HYDROLASE ALPHA/BETA FOLD FAMILY"/>
    <property type="match status" value="1"/>
</dbReference>
<dbReference type="EMBL" id="JBHSKG010000027">
    <property type="protein sequence ID" value="MFC5142696.1"/>
    <property type="molecule type" value="Genomic_DNA"/>
</dbReference>
<feature type="domain" description="AB hydrolase-1" evidence="1">
    <location>
        <begin position="3"/>
        <end position="245"/>
    </location>
</feature>
<accession>A0ABV9ZPY1</accession>
<evidence type="ECO:0000259" key="1">
    <source>
        <dbReference type="Pfam" id="PF12697"/>
    </source>
</evidence>
<dbReference type="InterPro" id="IPR029058">
    <property type="entry name" value="AB_hydrolase_fold"/>
</dbReference>
<keyword evidence="2" id="KW-0378">Hydrolase</keyword>
<gene>
    <name evidence="2" type="ORF">ACFPK1_31025</name>
</gene>
<dbReference type="Proteomes" id="UP001596175">
    <property type="component" value="Unassembled WGS sequence"/>
</dbReference>
<dbReference type="Pfam" id="PF12697">
    <property type="entry name" value="Abhydrolase_6"/>
    <property type="match status" value="1"/>
</dbReference>
<organism evidence="2 3">
    <name type="scientific">Actinomycetospora rhizophila</name>
    <dbReference type="NCBI Taxonomy" id="1416876"/>
    <lineage>
        <taxon>Bacteria</taxon>
        <taxon>Bacillati</taxon>
        <taxon>Actinomycetota</taxon>
        <taxon>Actinomycetes</taxon>
        <taxon>Pseudonocardiales</taxon>
        <taxon>Pseudonocardiaceae</taxon>
        <taxon>Actinomycetospora</taxon>
    </lineage>
</organism>
<dbReference type="GO" id="GO:0016787">
    <property type="term" value="F:hydrolase activity"/>
    <property type="evidence" value="ECO:0007669"/>
    <property type="project" value="UniProtKB-KW"/>
</dbReference>
<comment type="caution">
    <text evidence="2">The sequence shown here is derived from an EMBL/GenBank/DDBJ whole genome shotgun (WGS) entry which is preliminary data.</text>
</comment>
<evidence type="ECO:0000313" key="3">
    <source>
        <dbReference type="Proteomes" id="UP001596175"/>
    </source>
</evidence>
<protein>
    <submittedName>
        <fullName evidence="2">Alpha/beta fold hydrolase</fullName>
    </submittedName>
</protein>
<dbReference type="InterPro" id="IPR000073">
    <property type="entry name" value="AB_hydrolase_1"/>
</dbReference>
<dbReference type="RefSeq" id="WP_378024811.1">
    <property type="nucleotide sequence ID" value="NZ_JBHSKG010000027.1"/>
</dbReference>
<dbReference type="InterPro" id="IPR050228">
    <property type="entry name" value="Carboxylesterase_BioH"/>
</dbReference>
<reference evidence="3" key="1">
    <citation type="journal article" date="2019" name="Int. J. Syst. Evol. Microbiol.">
        <title>The Global Catalogue of Microorganisms (GCM) 10K type strain sequencing project: providing services to taxonomists for standard genome sequencing and annotation.</title>
        <authorList>
            <consortium name="The Broad Institute Genomics Platform"/>
            <consortium name="The Broad Institute Genome Sequencing Center for Infectious Disease"/>
            <person name="Wu L."/>
            <person name="Ma J."/>
        </authorList>
    </citation>
    <scope>NUCLEOTIDE SEQUENCE [LARGE SCALE GENOMIC DNA]</scope>
    <source>
        <strain evidence="3">XZYJ18</strain>
    </source>
</reference>